<reference evidence="2 3" key="1">
    <citation type="submission" date="2021-07" db="EMBL/GenBank/DDBJ databases">
        <title>Whole Genome Sequence of Nocardia Iowensis.</title>
        <authorList>
            <person name="Lamm A."/>
            <person name="Collins-Fairclough A.M."/>
            <person name="Bunk B."/>
            <person name="Sproer C."/>
        </authorList>
    </citation>
    <scope>NUCLEOTIDE SEQUENCE [LARGE SCALE GENOMIC DNA]</scope>
    <source>
        <strain evidence="2 3">NRRL 5646</strain>
    </source>
</reference>
<dbReference type="PANTHER" id="PTHR36503:SF1">
    <property type="entry name" value="BLR2520 PROTEIN"/>
    <property type="match status" value="1"/>
</dbReference>
<protein>
    <submittedName>
        <fullName evidence="2">VOC family protein</fullName>
    </submittedName>
</protein>
<dbReference type="EMBL" id="CP078145">
    <property type="protein sequence ID" value="QXN88680.1"/>
    <property type="molecule type" value="Genomic_DNA"/>
</dbReference>
<evidence type="ECO:0000313" key="3">
    <source>
        <dbReference type="Proteomes" id="UP000694257"/>
    </source>
</evidence>
<dbReference type="InterPro" id="IPR004360">
    <property type="entry name" value="Glyas_Fos-R_dOase_dom"/>
</dbReference>
<dbReference type="Proteomes" id="UP000694257">
    <property type="component" value="Chromosome"/>
</dbReference>
<dbReference type="Pfam" id="PF00903">
    <property type="entry name" value="Glyoxalase"/>
    <property type="match status" value="1"/>
</dbReference>
<keyword evidence="3" id="KW-1185">Reference proteome</keyword>
<dbReference type="PROSITE" id="PS51819">
    <property type="entry name" value="VOC"/>
    <property type="match status" value="1"/>
</dbReference>
<proteinExistence type="predicted"/>
<dbReference type="RefSeq" id="WP_218469563.1">
    <property type="nucleotide sequence ID" value="NZ_BAABJN010000011.1"/>
</dbReference>
<dbReference type="InterPro" id="IPR037523">
    <property type="entry name" value="VOC_core"/>
</dbReference>
<gene>
    <name evidence="2" type="ORF">KV110_24155</name>
</gene>
<dbReference type="PANTHER" id="PTHR36503">
    <property type="entry name" value="BLR2520 PROTEIN"/>
    <property type="match status" value="1"/>
</dbReference>
<evidence type="ECO:0000313" key="2">
    <source>
        <dbReference type="EMBL" id="QXN88680.1"/>
    </source>
</evidence>
<organism evidence="2 3">
    <name type="scientific">Nocardia iowensis</name>
    <dbReference type="NCBI Taxonomy" id="204891"/>
    <lineage>
        <taxon>Bacteria</taxon>
        <taxon>Bacillati</taxon>
        <taxon>Actinomycetota</taxon>
        <taxon>Actinomycetes</taxon>
        <taxon>Mycobacteriales</taxon>
        <taxon>Nocardiaceae</taxon>
        <taxon>Nocardia</taxon>
    </lineage>
</organism>
<sequence>MAFAPCISVADTAASIEFYKSLGFDVDSSTSRQGDDIHMLLYQGRFCAMIYLNADLKNWLPVLTDQPIGFAGMFYLAVEDLDSTFQAFSAAADIVKPITEDHNGQREFYFRDPDGYIIGVNDQKAMQASDLGKYAESDHG</sequence>
<name>A0ABX8RJT3_NOCIO</name>
<feature type="domain" description="VOC" evidence="1">
    <location>
        <begin position="1"/>
        <end position="123"/>
    </location>
</feature>
<accession>A0ABX8RJT3</accession>
<evidence type="ECO:0000259" key="1">
    <source>
        <dbReference type="PROSITE" id="PS51819"/>
    </source>
</evidence>